<dbReference type="Pfam" id="PF00903">
    <property type="entry name" value="Glyoxalase"/>
    <property type="match status" value="1"/>
</dbReference>
<dbReference type="CDD" id="cd07263">
    <property type="entry name" value="VOC_like"/>
    <property type="match status" value="1"/>
</dbReference>
<dbReference type="PROSITE" id="PS51819">
    <property type="entry name" value="VOC"/>
    <property type="match status" value="1"/>
</dbReference>
<gene>
    <name evidence="2" type="ORF">NE863_00185</name>
</gene>
<organism evidence="2 3">
    <name type="scientific">Ensifer adhaerens</name>
    <name type="common">Sinorhizobium morelense</name>
    <dbReference type="NCBI Taxonomy" id="106592"/>
    <lineage>
        <taxon>Bacteria</taxon>
        <taxon>Pseudomonadati</taxon>
        <taxon>Pseudomonadota</taxon>
        <taxon>Alphaproteobacteria</taxon>
        <taxon>Hyphomicrobiales</taxon>
        <taxon>Rhizobiaceae</taxon>
        <taxon>Sinorhizobium/Ensifer group</taxon>
        <taxon>Ensifer</taxon>
    </lineage>
</organism>
<dbReference type="PANTHER" id="PTHR36437:SF2">
    <property type="entry name" value="GLYOXALASE_BLEOMYCIN RESISTANCE PROTEIN_DIOXYGENASE"/>
    <property type="match status" value="1"/>
</dbReference>
<dbReference type="InterPro" id="IPR029068">
    <property type="entry name" value="Glyas_Bleomycin-R_OHBP_Dase"/>
</dbReference>
<dbReference type="EMBL" id="CP098807">
    <property type="protein sequence ID" value="USJ23447.1"/>
    <property type="molecule type" value="Genomic_DNA"/>
</dbReference>
<dbReference type="PANTHER" id="PTHR36437">
    <property type="entry name" value="GLYOXALASE/BLEOMYCIN RESISTANCE PROTEIN/DIOXYGENASE"/>
    <property type="match status" value="1"/>
</dbReference>
<evidence type="ECO:0000313" key="3">
    <source>
        <dbReference type="Proteomes" id="UP001055460"/>
    </source>
</evidence>
<accession>A0A9Q8Y6V6</accession>
<dbReference type="InterPro" id="IPR037523">
    <property type="entry name" value="VOC_core"/>
</dbReference>
<dbReference type="SUPFAM" id="SSF54593">
    <property type="entry name" value="Glyoxalase/Bleomycin resistance protein/Dihydroxybiphenyl dioxygenase"/>
    <property type="match status" value="1"/>
</dbReference>
<evidence type="ECO:0000259" key="1">
    <source>
        <dbReference type="PROSITE" id="PS51819"/>
    </source>
</evidence>
<sequence length="130" mass="14093">MRQTIARIALVVPDYDAGIAFYCGKLGFDLVEDTVLDATKRWVVVRPKGAVETALLLAKADGERQQAAVGNQTGGRVGFFLFTDDFARDHAAMLAAGVVFLEAPRHEPYGTVAVFSDPFGNHWDLLQPAA</sequence>
<protein>
    <submittedName>
        <fullName evidence="2">VOC family protein</fullName>
    </submittedName>
</protein>
<name>A0A9Q8Y6V6_ENSAD</name>
<dbReference type="RefSeq" id="WP_060519771.1">
    <property type="nucleotide sequence ID" value="NZ_CP098807.1"/>
</dbReference>
<dbReference type="Gene3D" id="3.10.180.10">
    <property type="entry name" value="2,3-Dihydroxybiphenyl 1,2-Dioxygenase, domain 1"/>
    <property type="match status" value="1"/>
</dbReference>
<feature type="domain" description="VOC" evidence="1">
    <location>
        <begin position="4"/>
        <end position="128"/>
    </location>
</feature>
<proteinExistence type="predicted"/>
<dbReference type="InterPro" id="IPR004360">
    <property type="entry name" value="Glyas_Fos-R_dOase_dom"/>
</dbReference>
<dbReference type="OrthoDB" id="9794917at2"/>
<evidence type="ECO:0000313" key="2">
    <source>
        <dbReference type="EMBL" id="USJ23447.1"/>
    </source>
</evidence>
<dbReference type="Proteomes" id="UP001055460">
    <property type="component" value="Chromosome"/>
</dbReference>
<reference evidence="2" key="1">
    <citation type="submission" date="2022-06" db="EMBL/GenBank/DDBJ databases">
        <title>Physiological and biochemical characterization and genomic elucidation of a strain of the genus Ensifer adhaerens M8 that combines arsenic oxidation and chromium reduction.</title>
        <authorList>
            <person name="Li X."/>
            <person name="Yu c."/>
        </authorList>
    </citation>
    <scope>NUCLEOTIDE SEQUENCE</scope>
    <source>
        <strain evidence="2">M8</strain>
    </source>
</reference>
<dbReference type="AlphaFoldDB" id="A0A9Q8Y6V6"/>